<dbReference type="AlphaFoldDB" id="A0AAD7F003"/>
<dbReference type="Proteomes" id="UP001218218">
    <property type="component" value="Unassembled WGS sequence"/>
</dbReference>
<proteinExistence type="predicted"/>
<accession>A0AAD7F003</accession>
<comment type="caution">
    <text evidence="1">The sequence shown here is derived from an EMBL/GenBank/DDBJ whole genome shotgun (WGS) entry which is preliminary data.</text>
</comment>
<name>A0AAD7F003_9AGAR</name>
<protein>
    <submittedName>
        <fullName evidence="1">Uncharacterized protein</fullName>
    </submittedName>
</protein>
<evidence type="ECO:0000313" key="2">
    <source>
        <dbReference type="Proteomes" id="UP001218218"/>
    </source>
</evidence>
<sequence length="164" mass="18721">MRPSMSFLSSRRDLQRVSTVQSFYSRLELYLRDHFLVPNIPFFLLTLALSWSPFLHQRRTQVALIQWATGGPQRFSLLSGLWPTVDFRGTGNLMNYPLEHPPPFLRWKILTQSLDGASRLSLYPHDFPPRALHLLTLRTHEIAVFGGPLNLCSLSVGRSHGGIP</sequence>
<reference evidence="1" key="1">
    <citation type="submission" date="2023-03" db="EMBL/GenBank/DDBJ databases">
        <title>Massive genome expansion in bonnet fungi (Mycena s.s.) driven by repeated elements and novel gene families across ecological guilds.</title>
        <authorList>
            <consortium name="Lawrence Berkeley National Laboratory"/>
            <person name="Harder C.B."/>
            <person name="Miyauchi S."/>
            <person name="Viragh M."/>
            <person name="Kuo A."/>
            <person name="Thoen E."/>
            <person name="Andreopoulos B."/>
            <person name="Lu D."/>
            <person name="Skrede I."/>
            <person name="Drula E."/>
            <person name="Henrissat B."/>
            <person name="Morin E."/>
            <person name="Kohler A."/>
            <person name="Barry K."/>
            <person name="LaButti K."/>
            <person name="Morin E."/>
            <person name="Salamov A."/>
            <person name="Lipzen A."/>
            <person name="Mereny Z."/>
            <person name="Hegedus B."/>
            <person name="Baldrian P."/>
            <person name="Stursova M."/>
            <person name="Weitz H."/>
            <person name="Taylor A."/>
            <person name="Grigoriev I.V."/>
            <person name="Nagy L.G."/>
            <person name="Martin F."/>
            <person name="Kauserud H."/>
        </authorList>
    </citation>
    <scope>NUCLEOTIDE SEQUENCE</scope>
    <source>
        <strain evidence="1">CBHHK002</strain>
    </source>
</reference>
<evidence type="ECO:0000313" key="1">
    <source>
        <dbReference type="EMBL" id="KAJ7361566.1"/>
    </source>
</evidence>
<keyword evidence="2" id="KW-1185">Reference proteome</keyword>
<gene>
    <name evidence="1" type="ORF">DFH08DRAFT_378180</name>
</gene>
<organism evidence="1 2">
    <name type="scientific">Mycena albidolilacea</name>
    <dbReference type="NCBI Taxonomy" id="1033008"/>
    <lineage>
        <taxon>Eukaryota</taxon>
        <taxon>Fungi</taxon>
        <taxon>Dikarya</taxon>
        <taxon>Basidiomycota</taxon>
        <taxon>Agaricomycotina</taxon>
        <taxon>Agaricomycetes</taxon>
        <taxon>Agaricomycetidae</taxon>
        <taxon>Agaricales</taxon>
        <taxon>Marasmiineae</taxon>
        <taxon>Mycenaceae</taxon>
        <taxon>Mycena</taxon>
    </lineage>
</organism>
<dbReference type="EMBL" id="JARIHO010000005">
    <property type="protein sequence ID" value="KAJ7361566.1"/>
    <property type="molecule type" value="Genomic_DNA"/>
</dbReference>